<keyword evidence="2" id="KW-1185">Reference proteome</keyword>
<dbReference type="EMBL" id="GL945474">
    <property type="protein sequence ID" value="EGO04767.1"/>
    <property type="molecule type" value="Genomic_DNA"/>
</dbReference>
<proteinExistence type="predicted"/>
<name>F8PFV5_SERL3</name>
<dbReference type="HOGENOM" id="CLU_200119_0_0_1"/>
<feature type="non-terminal residue" evidence="1">
    <location>
        <position position="1"/>
    </location>
</feature>
<dbReference type="InParanoid" id="F8PFV5"/>
<sequence>DLGEIKWLLGLKIDYKRESSITSILQTAYIDAMVKHFGLTDAKPVTTLLEPGMMLGNDQSLAMPKQYDEMCNVPY</sequence>
<protein>
    <recommendedName>
        <fullName evidence="3">Reverse transcriptase Ty1/copia-type domain-containing protein</fullName>
    </recommendedName>
</protein>
<dbReference type="Proteomes" id="UP000008063">
    <property type="component" value="Unassembled WGS sequence"/>
</dbReference>
<evidence type="ECO:0000313" key="2">
    <source>
        <dbReference type="Proteomes" id="UP000008063"/>
    </source>
</evidence>
<dbReference type="STRING" id="936435.F8PFV5"/>
<organism evidence="2">
    <name type="scientific">Serpula lacrymans var. lacrymans (strain S7.3)</name>
    <name type="common">Dry rot fungus</name>
    <dbReference type="NCBI Taxonomy" id="936435"/>
    <lineage>
        <taxon>Eukaryota</taxon>
        <taxon>Fungi</taxon>
        <taxon>Dikarya</taxon>
        <taxon>Basidiomycota</taxon>
        <taxon>Agaricomycotina</taxon>
        <taxon>Agaricomycetes</taxon>
        <taxon>Agaricomycetidae</taxon>
        <taxon>Boletales</taxon>
        <taxon>Coniophorineae</taxon>
        <taxon>Serpulaceae</taxon>
        <taxon>Serpula</taxon>
    </lineage>
</organism>
<evidence type="ECO:0008006" key="3">
    <source>
        <dbReference type="Google" id="ProtNLM"/>
    </source>
</evidence>
<gene>
    <name evidence="1" type="ORF">SERLA73DRAFT_43673</name>
</gene>
<evidence type="ECO:0000313" key="1">
    <source>
        <dbReference type="EMBL" id="EGO04767.1"/>
    </source>
</evidence>
<reference evidence="2" key="1">
    <citation type="journal article" date="2011" name="Science">
        <title>The plant cell wall-decomposing machinery underlies the functional diversity of forest fungi.</title>
        <authorList>
            <person name="Eastwood D.C."/>
            <person name="Floudas D."/>
            <person name="Binder M."/>
            <person name="Majcherczyk A."/>
            <person name="Schneider P."/>
            <person name="Aerts A."/>
            <person name="Asiegbu F.O."/>
            <person name="Baker S.E."/>
            <person name="Barry K."/>
            <person name="Bendiksby M."/>
            <person name="Blumentritt M."/>
            <person name="Coutinho P.M."/>
            <person name="Cullen D."/>
            <person name="de Vries R.P."/>
            <person name="Gathman A."/>
            <person name="Goodell B."/>
            <person name="Henrissat B."/>
            <person name="Ihrmark K."/>
            <person name="Kauserud H."/>
            <person name="Kohler A."/>
            <person name="LaButti K."/>
            <person name="Lapidus A."/>
            <person name="Lavin J.L."/>
            <person name="Lee Y.-H."/>
            <person name="Lindquist E."/>
            <person name="Lilly W."/>
            <person name="Lucas S."/>
            <person name="Morin E."/>
            <person name="Murat C."/>
            <person name="Oguiza J.A."/>
            <person name="Park J."/>
            <person name="Pisabarro A.G."/>
            <person name="Riley R."/>
            <person name="Rosling A."/>
            <person name="Salamov A."/>
            <person name="Schmidt O."/>
            <person name="Schmutz J."/>
            <person name="Skrede I."/>
            <person name="Stenlid J."/>
            <person name="Wiebenga A."/>
            <person name="Xie X."/>
            <person name="Kuees U."/>
            <person name="Hibbett D.S."/>
            <person name="Hoffmeister D."/>
            <person name="Hoegberg N."/>
            <person name="Martin F."/>
            <person name="Grigoriev I.V."/>
            <person name="Watkinson S.C."/>
        </authorList>
    </citation>
    <scope>NUCLEOTIDE SEQUENCE [LARGE SCALE GENOMIC DNA]</scope>
    <source>
        <strain evidence="2">strain S7.3</strain>
    </source>
</reference>
<accession>F8PFV5</accession>
<dbReference type="AlphaFoldDB" id="F8PFV5"/>